<dbReference type="RefSeq" id="WP_058930937.1">
    <property type="nucleotide sequence ID" value="NZ_CP013747.1"/>
</dbReference>
<dbReference type="InterPro" id="IPR041581">
    <property type="entry name" value="Glyoxalase_6"/>
</dbReference>
<gene>
    <name evidence="2" type="ORF">AU252_12135</name>
</gene>
<dbReference type="KEGG" id="psul:AU252_12135"/>
<dbReference type="Proteomes" id="UP000065151">
    <property type="component" value="Chromosome"/>
</dbReference>
<dbReference type="Pfam" id="PF18029">
    <property type="entry name" value="Glyoxalase_6"/>
    <property type="match status" value="1"/>
</dbReference>
<accession>A0A0U3QNA8</accession>
<dbReference type="InterPro" id="IPR037523">
    <property type="entry name" value="VOC_core"/>
</dbReference>
<protein>
    <submittedName>
        <fullName evidence="2">Glyoxalase</fullName>
    </submittedName>
</protein>
<dbReference type="STRING" id="121292.AU252_12135"/>
<evidence type="ECO:0000259" key="1">
    <source>
        <dbReference type="PROSITE" id="PS51819"/>
    </source>
</evidence>
<dbReference type="EMBL" id="CP013747">
    <property type="protein sequence ID" value="ALV41812.1"/>
    <property type="molecule type" value="Genomic_DNA"/>
</dbReference>
<dbReference type="InterPro" id="IPR029068">
    <property type="entry name" value="Glyas_Bleomycin-R_OHBP_Dase"/>
</dbReference>
<dbReference type="Gene3D" id="3.10.180.10">
    <property type="entry name" value="2,3-Dihydroxybiphenyl 1,2-Dioxygenase, domain 1"/>
    <property type="match status" value="1"/>
</dbReference>
<dbReference type="PANTHER" id="PTHR35908">
    <property type="entry name" value="HYPOTHETICAL FUSION PROTEIN"/>
    <property type="match status" value="1"/>
</dbReference>
<dbReference type="SUPFAM" id="SSF54593">
    <property type="entry name" value="Glyoxalase/Bleomycin resistance protein/Dihydroxybiphenyl dioxygenase"/>
    <property type="match status" value="1"/>
</dbReference>
<feature type="domain" description="VOC" evidence="1">
    <location>
        <begin position="4"/>
        <end position="120"/>
    </location>
</feature>
<name>A0A0U3QNA8_9MICC</name>
<dbReference type="CDD" id="cd06587">
    <property type="entry name" value="VOC"/>
    <property type="match status" value="1"/>
</dbReference>
<dbReference type="AlphaFoldDB" id="A0A0U3QNA8"/>
<dbReference type="PANTHER" id="PTHR35908:SF1">
    <property type="entry name" value="CONSERVED PROTEIN"/>
    <property type="match status" value="1"/>
</dbReference>
<evidence type="ECO:0000313" key="3">
    <source>
        <dbReference type="Proteomes" id="UP000065151"/>
    </source>
</evidence>
<proteinExistence type="predicted"/>
<reference evidence="2 3" key="1">
    <citation type="submission" date="2015-12" db="EMBL/GenBank/DDBJ databases">
        <authorList>
            <person name="Shamseldin A."/>
            <person name="Moawad H."/>
            <person name="Abd El-Rahim W.M."/>
            <person name="Sadowsky M.J."/>
        </authorList>
    </citation>
    <scope>NUCLEOTIDE SEQUENCE [LARGE SCALE GENOMIC DNA]</scope>
    <source>
        <strain evidence="2 3">Ar51</strain>
    </source>
</reference>
<evidence type="ECO:0000313" key="2">
    <source>
        <dbReference type="EMBL" id="ALV41812.1"/>
    </source>
</evidence>
<dbReference type="PROSITE" id="PS51819">
    <property type="entry name" value="VOC"/>
    <property type="match status" value="1"/>
</dbReference>
<organism evidence="2">
    <name type="scientific">Pseudarthrobacter sulfonivorans</name>
    <dbReference type="NCBI Taxonomy" id="121292"/>
    <lineage>
        <taxon>Bacteria</taxon>
        <taxon>Bacillati</taxon>
        <taxon>Actinomycetota</taxon>
        <taxon>Actinomycetes</taxon>
        <taxon>Micrococcales</taxon>
        <taxon>Micrococcaceae</taxon>
        <taxon>Pseudarthrobacter</taxon>
    </lineage>
</organism>
<sequence>MNLRIQSVSVDSTDPKVPADFWEKALGWRRTYEVEDEIVLEPPAGSPADGVSPDLLFVKVPERKELKNRLHLDLRPDDQAEEVQRLEALGASRISVGQGPEVTWVVMADPDGNEFCVLRALRSEELEAQGLVPGFRETPGNAAG</sequence>